<evidence type="ECO:0000313" key="2">
    <source>
        <dbReference type="Proteomes" id="UP000035740"/>
    </source>
</evidence>
<keyword evidence="2" id="KW-1185">Reference proteome</keyword>
<sequence length="53" mass="6042">MRLNALFRLAFAPAPHHWLTSPHTVTRRLILQKARHRGPQVDDALTDCKPTVS</sequence>
<evidence type="ECO:0000313" key="1">
    <source>
        <dbReference type="EMBL" id="KMS86628.1"/>
    </source>
</evidence>
<protein>
    <submittedName>
        <fullName evidence="1">Uncharacterized protein</fullName>
    </submittedName>
</protein>
<dbReference type="EMBL" id="KQ105505">
    <property type="protein sequence ID" value="KMS86628.1"/>
    <property type="molecule type" value="Genomic_DNA"/>
</dbReference>
<dbReference type="Proteomes" id="UP000035740">
    <property type="component" value="Unassembled WGS sequence"/>
</dbReference>
<dbReference type="Gramene" id="KMS86628">
    <property type="protein sequence ID" value="KMS86628"/>
    <property type="gene ID" value="BVRB_033660"/>
</dbReference>
<accession>A0A0J8AGD4</accession>
<gene>
    <name evidence="1" type="ORF">BVRB_033660</name>
</gene>
<reference evidence="1 2" key="1">
    <citation type="journal article" date="2014" name="Nature">
        <title>The genome of the recently domesticated crop plant sugar beet (Beta vulgaris).</title>
        <authorList>
            <person name="Dohm J.C."/>
            <person name="Minoche A.E."/>
            <person name="Holtgrawe D."/>
            <person name="Capella-Gutierrez S."/>
            <person name="Zakrzewski F."/>
            <person name="Tafer H."/>
            <person name="Rupp O."/>
            <person name="Sorensen T.R."/>
            <person name="Stracke R."/>
            <person name="Reinhardt R."/>
            <person name="Goesmann A."/>
            <person name="Kraft T."/>
            <person name="Schulz B."/>
            <person name="Stadler P.F."/>
            <person name="Schmidt T."/>
            <person name="Gabaldon T."/>
            <person name="Lehrach H."/>
            <person name="Weisshaar B."/>
            <person name="Himmelbauer H."/>
        </authorList>
    </citation>
    <scope>NUCLEOTIDE SEQUENCE [LARGE SCALE GENOMIC DNA]</scope>
    <source>
        <tissue evidence="1">Taproot</tissue>
    </source>
</reference>
<organism evidence="1 2">
    <name type="scientific">Beta vulgaris subsp. vulgaris</name>
    <name type="common">Beet</name>
    <dbReference type="NCBI Taxonomy" id="3555"/>
    <lineage>
        <taxon>Eukaryota</taxon>
        <taxon>Viridiplantae</taxon>
        <taxon>Streptophyta</taxon>
        <taxon>Embryophyta</taxon>
        <taxon>Tracheophyta</taxon>
        <taxon>Spermatophyta</taxon>
        <taxon>Magnoliopsida</taxon>
        <taxon>eudicotyledons</taxon>
        <taxon>Gunneridae</taxon>
        <taxon>Pentapetalae</taxon>
        <taxon>Caryophyllales</taxon>
        <taxon>Chenopodiaceae</taxon>
        <taxon>Betoideae</taxon>
        <taxon>Beta</taxon>
    </lineage>
</organism>
<name>A0A0J8AGD4_BETVV</name>
<dbReference type="AlphaFoldDB" id="A0A0J8AGD4"/>
<feature type="non-terminal residue" evidence="1">
    <location>
        <position position="53"/>
    </location>
</feature>
<proteinExistence type="predicted"/>